<protein>
    <submittedName>
        <fullName evidence="1">Uncharacterized protein</fullName>
    </submittedName>
</protein>
<comment type="caution">
    <text evidence="1">The sequence shown here is derived from an EMBL/GenBank/DDBJ whole genome shotgun (WGS) entry which is preliminary data.</text>
</comment>
<evidence type="ECO:0000313" key="2">
    <source>
        <dbReference type="Proteomes" id="UP001558613"/>
    </source>
</evidence>
<sequence>MYTCQSLERGAFRMRSAVSEGEITLGEGRSHFGNLLHESDVWQLPFQPTLAMKKHYPPLKRPGGFHNHLQTESYSYLPPTCQGPPLLIAHKYEYKTHNTKSHFGTKAPLPRNLAVCDFTTRASCLGFLRSPPMLRDVPPRAFMCSARARIKQASVVGSCVCESEREQQLPVFLSPSCCIRLSCAIWMDVVELRRWSSETLLFHFLSRFLTTRCQSAVWQRWWCGEDAPVVRMTQTQRNSQSRLIHK</sequence>
<name>A0ABR3MKE0_9TELE</name>
<keyword evidence="2" id="KW-1185">Reference proteome</keyword>
<organism evidence="1 2">
    <name type="scientific">Cirrhinus molitorella</name>
    <name type="common">mud carp</name>
    <dbReference type="NCBI Taxonomy" id="172907"/>
    <lineage>
        <taxon>Eukaryota</taxon>
        <taxon>Metazoa</taxon>
        <taxon>Chordata</taxon>
        <taxon>Craniata</taxon>
        <taxon>Vertebrata</taxon>
        <taxon>Euteleostomi</taxon>
        <taxon>Actinopterygii</taxon>
        <taxon>Neopterygii</taxon>
        <taxon>Teleostei</taxon>
        <taxon>Ostariophysi</taxon>
        <taxon>Cypriniformes</taxon>
        <taxon>Cyprinidae</taxon>
        <taxon>Labeoninae</taxon>
        <taxon>Labeonini</taxon>
        <taxon>Cirrhinus</taxon>
    </lineage>
</organism>
<evidence type="ECO:0000313" key="1">
    <source>
        <dbReference type="EMBL" id="KAL1264749.1"/>
    </source>
</evidence>
<dbReference type="Proteomes" id="UP001558613">
    <property type="component" value="Unassembled WGS sequence"/>
</dbReference>
<dbReference type="EMBL" id="JAYMGO010000012">
    <property type="protein sequence ID" value="KAL1264749.1"/>
    <property type="molecule type" value="Genomic_DNA"/>
</dbReference>
<accession>A0ABR3MKE0</accession>
<reference evidence="1 2" key="1">
    <citation type="submission" date="2023-09" db="EMBL/GenBank/DDBJ databases">
        <authorList>
            <person name="Wang M."/>
        </authorList>
    </citation>
    <scope>NUCLEOTIDE SEQUENCE [LARGE SCALE GENOMIC DNA]</scope>
    <source>
        <strain evidence="1">GT-2023</strain>
        <tissue evidence="1">Liver</tissue>
    </source>
</reference>
<proteinExistence type="predicted"/>
<gene>
    <name evidence="1" type="ORF">QQF64_005104</name>
</gene>